<keyword evidence="4" id="KW-1185">Reference proteome</keyword>
<dbReference type="Pfam" id="PF01693">
    <property type="entry name" value="Cauli_VI"/>
    <property type="match status" value="1"/>
</dbReference>
<gene>
    <name evidence="3" type="ORF">BDV95DRAFT_602511</name>
</gene>
<dbReference type="InterPro" id="IPR009027">
    <property type="entry name" value="Ribosomal_bL9/RNase_H1_N"/>
</dbReference>
<evidence type="ECO:0000313" key="4">
    <source>
        <dbReference type="Proteomes" id="UP000481861"/>
    </source>
</evidence>
<name>A0A7C8IGD9_9PLEO</name>
<dbReference type="EMBL" id="JAADJZ010000003">
    <property type="protein sequence ID" value="KAF2876531.1"/>
    <property type="molecule type" value="Genomic_DNA"/>
</dbReference>
<accession>A0A7C8IGD9</accession>
<dbReference type="PANTHER" id="PTHR38846">
    <property type="entry name" value="C3H1-TYPE DOMAIN-CONTAINING PROTEIN"/>
    <property type="match status" value="1"/>
</dbReference>
<evidence type="ECO:0000256" key="1">
    <source>
        <dbReference type="SAM" id="MobiDB-lite"/>
    </source>
</evidence>
<organism evidence="3 4">
    <name type="scientific">Massariosphaeria phaeospora</name>
    <dbReference type="NCBI Taxonomy" id="100035"/>
    <lineage>
        <taxon>Eukaryota</taxon>
        <taxon>Fungi</taxon>
        <taxon>Dikarya</taxon>
        <taxon>Ascomycota</taxon>
        <taxon>Pezizomycotina</taxon>
        <taxon>Dothideomycetes</taxon>
        <taxon>Pleosporomycetidae</taxon>
        <taxon>Pleosporales</taxon>
        <taxon>Pleosporales incertae sedis</taxon>
        <taxon>Massariosphaeria</taxon>
    </lineage>
</organism>
<dbReference type="AlphaFoldDB" id="A0A7C8IGD9"/>
<proteinExistence type="predicted"/>
<sequence length="303" mass="34287">MPQIYYAVRDGRVPGVYKDWATCRQPGVYTSLSAAQKQVNGYTGSAFKGFATLWEAKQAVSVYEKIDSAEVDVFTSLFDQFAGTSFLPDATAAFQDEFNRLASSQNWVPGSQHYAIERSKAIKQELECLYFPAKEPGRGRETEATDEDWSLRGYQALCREVRKEPQDTVRECQRLLKAAPYVNIINLLDTRRTGEKLRLFDDFDDFRSFTNLPGKRINLTEATKDELLASLLRDFTKGPTDQNPRYSPSTGAHAVPVKSHPRNDRKGARVQNGKILKHAKPTRRTPAKQQFFNSVVKTEIESS</sequence>
<feature type="region of interest" description="Disordered" evidence="1">
    <location>
        <begin position="237"/>
        <end position="286"/>
    </location>
</feature>
<dbReference type="PANTHER" id="PTHR38846:SF1">
    <property type="entry name" value="C3H1-TYPE DOMAIN-CONTAINING PROTEIN"/>
    <property type="match status" value="1"/>
</dbReference>
<evidence type="ECO:0000313" key="3">
    <source>
        <dbReference type="EMBL" id="KAF2876531.1"/>
    </source>
</evidence>
<feature type="compositionally biased region" description="Basic residues" evidence="1">
    <location>
        <begin position="275"/>
        <end position="286"/>
    </location>
</feature>
<dbReference type="InterPro" id="IPR011320">
    <property type="entry name" value="RNase_H1_N"/>
</dbReference>
<feature type="domain" description="Ribonuclease H1 N-terminal" evidence="2">
    <location>
        <begin position="24"/>
        <end position="58"/>
    </location>
</feature>
<dbReference type="OrthoDB" id="3798049at2759"/>
<dbReference type="SUPFAM" id="SSF55658">
    <property type="entry name" value="L9 N-domain-like"/>
    <property type="match status" value="2"/>
</dbReference>
<dbReference type="Gene3D" id="3.40.970.10">
    <property type="entry name" value="Ribonuclease H1, N-terminal domain"/>
    <property type="match status" value="2"/>
</dbReference>
<evidence type="ECO:0000259" key="2">
    <source>
        <dbReference type="Pfam" id="PF01693"/>
    </source>
</evidence>
<feature type="compositionally biased region" description="Polar residues" evidence="1">
    <location>
        <begin position="239"/>
        <end position="250"/>
    </location>
</feature>
<dbReference type="Proteomes" id="UP000481861">
    <property type="component" value="Unassembled WGS sequence"/>
</dbReference>
<dbReference type="InterPro" id="IPR037056">
    <property type="entry name" value="RNase_H1_N_sf"/>
</dbReference>
<comment type="caution">
    <text evidence="3">The sequence shown here is derived from an EMBL/GenBank/DDBJ whole genome shotgun (WGS) entry which is preliminary data.</text>
</comment>
<protein>
    <recommendedName>
        <fullName evidence="2">Ribonuclease H1 N-terminal domain-containing protein</fullName>
    </recommendedName>
</protein>
<reference evidence="3 4" key="1">
    <citation type="submission" date="2020-01" db="EMBL/GenBank/DDBJ databases">
        <authorList>
            <consortium name="DOE Joint Genome Institute"/>
            <person name="Haridas S."/>
            <person name="Albert R."/>
            <person name="Binder M."/>
            <person name="Bloem J."/>
            <person name="Labutti K."/>
            <person name="Salamov A."/>
            <person name="Andreopoulos B."/>
            <person name="Baker S.E."/>
            <person name="Barry K."/>
            <person name="Bills G."/>
            <person name="Bluhm B.H."/>
            <person name="Cannon C."/>
            <person name="Castanera R."/>
            <person name="Culley D.E."/>
            <person name="Daum C."/>
            <person name="Ezra D."/>
            <person name="Gonzalez J.B."/>
            <person name="Henrissat B."/>
            <person name="Kuo A."/>
            <person name="Liang C."/>
            <person name="Lipzen A."/>
            <person name="Lutzoni F."/>
            <person name="Magnuson J."/>
            <person name="Mondo S."/>
            <person name="Nolan M."/>
            <person name="Ohm R."/>
            <person name="Pangilinan J."/>
            <person name="Park H.-J.H."/>
            <person name="Ramirez L."/>
            <person name="Alfaro M."/>
            <person name="Sun H."/>
            <person name="Tritt A."/>
            <person name="Yoshinaga Y."/>
            <person name="Zwiers L.-H.L."/>
            <person name="Turgeon B.G."/>
            <person name="Goodwin S.B."/>
            <person name="Spatafora J.W."/>
            <person name="Crous P.W."/>
            <person name="Grigoriev I.V."/>
        </authorList>
    </citation>
    <scope>NUCLEOTIDE SEQUENCE [LARGE SCALE GENOMIC DNA]</scope>
    <source>
        <strain evidence="3 4">CBS 611.86</strain>
    </source>
</reference>